<dbReference type="CDD" id="cd12087">
    <property type="entry name" value="TM_EGFR-like"/>
    <property type="match status" value="1"/>
</dbReference>
<keyword evidence="1" id="KW-1133">Transmembrane helix</keyword>
<sequence length="436" mass="47286">MPTFNITLEDTSPMIRYSSNWQAGSSAADPLADEYSEKSFTVTSKQGESLRLQFYGTDVTIFGARRGNHGIYSAQLDGGPVFRATGTSTSGDLMQVLYTGNATLGMHTVTVTNDQDEFFDLDYVTFQTSVGKENEHLIVNTYQDDHPSFIYTPASAWSTSSNKASWFSGSNGHFATQPSATVTLTFEGECKFDVPRDAIALYGPVGPLGTAYSVQIDNNNSTEYTTNTTSFFKANEVLFYGGNLGAGNHTLRIETSAVPGDFAIDYANMYTTASLGGGFQEHSRKNTEAQSQHETPMPSLGLIVGIVVGTVFAVLAIAIAVYLFWRQRRIGSKPKDSEVITPFLKTEEAIMTPTLPQGILPSTSILYAAESHTHNHNASSAYSYHNRSHVALPFGGIPVVGASYFRAAGPRPSGHAPRGKLHVPYLPEYTVTRVPT</sequence>
<dbReference type="AlphaFoldDB" id="A0A8H4R2L4"/>
<proteinExistence type="predicted"/>
<dbReference type="Gene3D" id="2.60.120.260">
    <property type="entry name" value="Galactose-binding domain-like"/>
    <property type="match status" value="2"/>
</dbReference>
<keyword evidence="3" id="KW-1185">Reference proteome</keyword>
<protein>
    <recommendedName>
        <fullName evidence="4">Transmembrane protein</fullName>
    </recommendedName>
</protein>
<dbReference type="Proteomes" id="UP000521872">
    <property type="component" value="Unassembled WGS sequence"/>
</dbReference>
<evidence type="ECO:0008006" key="4">
    <source>
        <dbReference type="Google" id="ProtNLM"/>
    </source>
</evidence>
<dbReference type="EMBL" id="JAACJL010000015">
    <property type="protein sequence ID" value="KAF4621070.1"/>
    <property type="molecule type" value="Genomic_DNA"/>
</dbReference>
<evidence type="ECO:0000256" key="1">
    <source>
        <dbReference type="SAM" id="Phobius"/>
    </source>
</evidence>
<evidence type="ECO:0000313" key="3">
    <source>
        <dbReference type="Proteomes" id="UP000521872"/>
    </source>
</evidence>
<feature type="transmembrane region" description="Helical" evidence="1">
    <location>
        <begin position="300"/>
        <end position="325"/>
    </location>
</feature>
<organism evidence="2 3">
    <name type="scientific">Agrocybe pediades</name>
    <dbReference type="NCBI Taxonomy" id="84607"/>
    <lineage>
        <taxon>Eukaryota</taxon>
        <taxon>Fungi</taxon>
        <taxon>Dikarya</taxon>
        <taxon>Basidiomycota</taxon>
        <taxon>Agaricomycotina</taxon>
        <taxon>Agaricomycetes</taxon>
        <taxon>Agaricomycetidae</taxon>
        <taxon>Agaricales</taxon>
        <taxon>Agaricineae</taxon>
        <taxon>Strophariaceae</taxon>
        <taxon>Agrocybe</taxon>
    </lineage>
</organism>
<keyword evidence="1" id="KW-0812">Transmembrane</keyword>
<reference evidence="2 3" key="1">
    <citation type="submission" date="2019-12" db="EMBL/GenBank/DDBJ databases">
        <authorList>
            <person name="Floudas D."/>
            <person name="Bentzer J."/>
            <person name="Ahren D."/>
            <person name="Johansson T."/>
            <person name="Persson P."/>
            <person name="Tunlid A."/>
        </authorList>
    </citation>
    <scope>NUCLEOTIDE SEQUENCE [LARGE SCALE GENOMIC DNA]</scope>
    <source>
        <strain evidence="2 3">CBS 102.39</strain>
    </source>
</reference>
<comment type="caution">
    <text evidence="2">The sequence shown here is derived from an EMBL/GenBank/DDBJ whole genome shotgun (WGS) entry which is preliminary data.</text>
</comment>
<evidence type="ECO:0000313" key="2">
    <source>
        <dbReference type="EMBL" id="KAF4621070.1"/>
    </source>
</evidence>
<accession>A0A8H4R2L4</accession>
<name>A0A8H4R2L4_9AGAR</name>
<gene>
    <name evidence="2" type="ORF">D9613_000165</name>
</gene>
<keyword evidence="1" id="KW-0472">Membrane</keyword>